<dbReference type="InterPro" id="IPR050549">
    <property type="entry name" value="MFS_Trehalose_Transporter"/>
</dbReference>
<feature type="transmembrane region" description="Helical" evidence="9">
    <location>
        <begin position="137"/>
        <end position="157"/>
    </location>
</feature>
<dbReference type="InterPro" id="IPR003663">
    <property type="entry name" value="Sugar/inositol_transpt"/>
</dbReference>
<feature type="transmembrane region" description="Helical" evidence="9">
    <location>
        <begin position="345"/>
        <end position="370"/>
    </location>
</feature>
<evidence type="ECO:0000256" key="2">
    <source>
        <dbReference type="ARBA" id="ARBA00022475"/>
    </source>
</evidence>
<name>A0AAJ6QWJ9_9ACAR</name>
<dbReference type="Gene3D" id="1.20.1250.20">
    <property type="entry name" value="MFS general substrate transporter like domains"/>
    <property type="match status" value="1"/>
</dbReference>
<keyword evidence="3 9" id="KW-0812">Transmembrane</keyword>
<evidence type="ECO:0000256" key="8">
    <source>
        <dbReference type="RuleBase" id="RU003346"/>
    </source>
</evidence>
<evidence type="ECO:0000256" key="1">
    <source>
        <dbReference type="ARBA" id="ARBA00004651"/>
    </source>
</evidence>
<dbReference type="PROSITE" id="PS00217">
    <property type="entry name" value="SUGAR_TRANSPORT_2"/>
    <property type="match status" value="1"/>
</dbReference>
<dbReference type="Pfam" id="PF00083">
    <property type="entry name" value="Sugar_tr"/>
    <property type="match status" value="1"/>
</dbReference>
<evidence type="ECO:0000256" key="6">
    <source>
        <dbReference type="ARBA" id="ARBA00023180"/>
    </source>
</evidence>
<dbReference type="KEGG" id="goe:100900317"/>
<dbReference type="PROSITE" id="PS50850">
    <property type="entry name" value="MFS"/>
    <property type="match status" value="1"/>
</dbReference>
<dbReference type="InterPro" id="IPR005828">
    <property type="entry name" value="MFS_sugar_transport-like"/>
</dbReference>
<feature type="domain" description="Major facilitator superfamily (MFS) profile" evidence="10">
    <location>
        <begin position="13"/>
        <end position="437"/>
    </location>
</feature>
<feature type="transmembrane region" description="Helical" evidence="9">
    <location>
        <begin position="382"/>
        <end position="402"/>
    </location>
</feature>
<evidence type="ECO:0000256" key="7">
    <source>
        <dbReference type="ARBA" id="ARBA00024348"/>
    </source>
</evidence>
<feature type="transmembrane region" description="Helical" evidence="9">
    <location>
        <begin position="287"/>
        <end position="304"/>
    </location>
</feature>
<dbReference type="Proteomes" id="UP000694867">
    <property type="component" value="Unplaced"/>
</dbReference>
<evidence type="ECO:0000313" key="12">
    <source>
        <dbReference type="RefSeq" id="XP_003746110.1"/>
    </source>
</evidence>
<dbReference type="InterPro" id="IPR020846">
    <property type="entry name" value="MFS_dom"/>
</dbReference>
<feature type="transmembrane region" description="Helical" evidence="9">
    <location>
        <begin position="52"/>
        <end position="72"/>
    </location>
</feature>
<dbReference type="NCBIfam" id="TIGR00879">
    <property type="entry name" value="SP"/>
    <property type="match status" value="1"/>
</dbReference>
<keyword evidence="4 9" id="KW-1133">Transmembrane helix</keyword>
<keyword evidence="5 9" id="KW-0472">Membrane</keyword>
<dbReference type="PRINTS" id="PR00171">
    <property type="entry name" value="SUGRTRNSPORT"/>
</dbReference>
<feature type="transmembrane region" description="Helical" evidence="9">
    <location>
        <begin position="242"/>
        <end position="267"/>
    </location>
</feature>
<dbReference type="PANTHER" id="PTHR48021">
    <property type="match status" value="1"/>
</dbReference>
<dbReference type="CDD" id="cd17358">
    <property type="entry name" value="MFS_GLUT6_8_Class3_like"/>
    <property type="match status" value="1"/>
</dbReference>
<keyword evidence="6" id="KW-0325">Glycoprotein</keyword>
<dbReference type="PROSITE" id="PS00216">
    <property type="entry name" value="SUGAR_TRANSPORT_1"/>
    <property type="match status" value="2"/>
</dbReference>
<feature type="transmembrane region" description="Helical" evidence="9">
    <location>
        <begin position="163"/>
        <end position="183"/>
    </location>
</feature>
<protein>
    <submittedName>
        <fullName evidence="12">Facilitated trehalose transporter Tret1</fullName>
    </submittedName>
</protein>
<dbReference type="InterPro" id="IPR005829">
    <property type="entry name" value="Sugar_transporter_CS"/>
</dbReference>
<keyword evidence="11" id="KW-1185">Reference proteome</keyword>
<comment type="similarity">
    <text evidence="7">Belongs to the major facilitator superfamily. Sugar transporter (TC 2.A.1.1) family. Trehalose transporter subfamily.</text>
</comment>
<feature type="transmembrane region" description="Helical" evidence="9">
    <location>
        <begin position="414"/>
        <end position="433"/>
    </location>
</feature>
<feature type="transmembrane region" description="Helical" evidence="9">
    <location>
        <begin position="103"/>
        <end position="125"/>
    </location>
</feature>
<dbReference type="InterPro" id="IPR036259">
    <property type="entry name" value="MFS_trans_sf"/>
</dbReference>
<dbReference type="AlphaFoldDB" id="A0AAJ6QWJ9"/>
<accession>A0AAJ6QWJ9</accession>
<dbReference type="GO" id="GO:0005886">
    <property type="term" value="C:plasma membrane"/>
    <property type="evidence" value="ECO:0007669"/>
    <property type="project" value="UniProtKB-SubCell"/>
</dbReference>
<evidence type="ECO:0000256" key="9">
    <source>
        <dbReference type="SAM" id="Phobius"/>
    </source>
</evidence>
<dbReference type="InterPro" id="IPR044775">
    <property type="entry name" value="MFS_ERD6/Tret1-like"/>
</dbReference>
<dbReference type="SUPFAM" id="SSF103473">
    <property type="entry name" value="MFS general substrate transporter"/>
    <property type="match status" value="1"/>
</dbReference>
<feature type="transmembrane region" description="Helical" evidence="9">
    <location>
        <begin position="311"/>
        <end position="333"/>
    </location>
</feature>
<proteinExistence type="inferred from homology"/>
<dbReference type="FunFam" id="1.20.1250.20:FF:000055">
    <property type="entry name" value="Facilitated trehalose transporter Tret1-2 homolog"/>
    <property type="match status" value="1"/>
</dbReference>
<feature type="transmembrane region" description="Helical" evidence="9">
    <location>
        <begin position="79"/>
        <end position="97"/>
    </location>
</feature>
<feature type="transmembrane region" description="Helical" evidence="9">
    <location>
        <begin position="12"/>
        <end position="32"/>
    </location>
</feature>
<evidence type="ECO:0000256" key="4">
    <source>
        <dbReference type="ARBA" id="ARBA00022989"/>
    </source>
</evidence>
<keyword evidence="2" id="KW-1003">Cell membrane</keyword>
<keyword evidence="8" id="KW-0813">Transport</keyword>
<comment type="subcellular location">
    <subcellularLocation>
        <location evidence="1">Cell membrane</location>
        <topology evidence="1">Multi-pass membrane protein</topology>
    </subcellularLocation>
</comment>
<gene>
    <name evidence="12" type="primary">LOC100900317</name>
</gene>
<dbReference type="GeneID" id="100900317"/>
<evidence type="ECO:0000259" key="10">
    <source>
        <dbReference type="PROSITE" id="PS50850"/>
    </source>
</evidence>
<dbReference type="RefSeq" id="XP_003746110.1">
    <property type="nucleotide sequence ID" value="XM_003746062.2"/>
</dbReference>
<evidence type="ECO:0000313" key="11">
    <source>
        <dbReference type="Proteomes" id="UP000694867"/>
    </source>
</evidence>
<evidence type="ECO:0000256" key="5">
    <source>
        <dbReference type="ARBA" id="ARBA00023136"/>
    </source>
</evidence>
<dbReference type="GO" id="GO:0051119">
    <property type="term" value="F:sugar transmembrane transporter activity"/>
    <property type="evidence" value="ECO:0007669"/>
    <property type="project" value="InterPro"/>
</dbReference>
<sequence length="471" mass="50554">MEGYTDPTETKPRYLLAVGSAYLGSYAVGAALGYSSPVTDKFVQAYRISDEYFGSVIALGALFGGLVASYPAEKLGRKFTILFSAAIFALGWTLMLIRSGPWMLYLSRAILGLAIGIDSMVVPVYLGEISPVEKRGILGAGHQLNCVIGILVTYIFGVLMGPSLLAITCIIPVVLNALAIFFMPESPTWLSKNKRPIGEIMSSLYFLYGRTVRAEAQRELLQEAQDNTANDFVITDLFHRSVLAPLLIALGIMLAQQGSGINAVVFYTKNIFIQAGVTSIDPGVQTIIVGFVLVVFTVPGALLMDKAGRRPLLLISSSATLFGTILFIVFYAIRPATGAVPGSIAWMPIAGLSIYVAGFACGLGPVPWLMMGELLPVRARGAGTGIATAFNWFCAFLVTFIFPDVSKSPGPHYAFAFFAVITVLGIAMVIFLVPETKGKSLEEIEALFDTRADLALSSVDTVETTNSFKIQ</sequence>
<organism evidence="11 12">
    <name type="scientific">Galendromus occidentalis</name>
    <name type="common">western predatory mite</name>
    <dbReference type="NCBI Taxonomy" id="34638"/>
    <lineage>
        <taxon>Eukaryota</taxon>
        <taxon>Metazoa</taxon>
        <taxon>Ecdysozoa</taxon>
        <taxon>Arthropoda</taxon>
        <taxon>Chelicerata</taxon>
        <taxon>Arachnida</taxon>
        <taxon>Acari</taxon>
        <taxon>Parasitiformes</taxon>
        <taxon>Mesostigmata</taxon>
        <taxon>Gamasina</taxon>
        <taxon>Phytoseioidea</taxon>
        <taxon>Phytoseiidae</taxon>
        <taxon>Typhlodrominae</taxon>
        <taxon>Galendromus</taxon>
    </lineage>
</organism>
<dbReference type="PANTHER" id="PTHR48021:SF1">
    <property type="entry name" value="GH07001P-RELATED"/>
    <property type="match status" value="1"/>
</dbReference>
<evidence type="ECO:0000256" key="3">
    <source>
        <dbReference type="ARBA" id="ARBA00022692"/>
    </source>
</evidence>
<reference evidence="12" key="1">
    <citation type="submission" date="2025-08" db="UniProtKB">
        <authorList>
            <consortium name="RefSeq"/>
        </authorList>
    </citation>
    <scope>IDENTIFICATION</scope>
</reference>